<accession>A0A2Z7CT02</accession>
<sequence length="378" mass="42294">MQDATPIACPNLLLTSFSQKLRREMLQSQIQSCQRTEEPLDNNREDARTCNYFALLQIFDLKLQNDPNLLKRRRSGSTIASGHNTSLLENELLTRLESETQNGVTPKTLRPLSNLETNAAQICISLAKQKRCRSNESKRRSLATRYRNTLASSSSSDSPMHFTADDIPEISSSDEVLPVEETNVVTPHISLPTVIALPTDCTEAFAQLRDTVDQISLEQVQTIFHIDELKAALSKKISNLETTFLTALDNQDQVVLVQKNFLRKEMQVQKDSISKELNDMRKELLDQKAAISHDLLEFQVESQENLNTLHTQLSEIIAYINRVRDDKRGEVSSSHRPQPPDDRSKPGPGDSGKGRGSSSESTRKRGSGYRGGGSTSSR</sequence>
<feature type="compositionally biased region" description="Gly residues" evidence="2">
    <location>
        <begin position="368"/>
        <end position="378"/>
    </location>
</feature>
<feature type="region of interest" description="Disordered" evidence="2">
    <location>
        <begin position="135"/>
        <end position="161"/>
    </location>
</feature>
<evidence type="ECO:0000256" key="1">
    <source>
        <dbReference type="SAM" id="Coils"/>
    </source>
</evidence>
<gene>
    <name evidence="3" type="ORF">F511_40102</name>
</gene>
<protein>
    <submittedName>
        <fullName evidence="3">Uncharacterized protein</fullName>
    </submittedName>
</protein>
<dbReference type="AlphaFoldDB" id="A0A2Z7CT02"/>
<name>A0A2Z7CT02_9LAMI</name>
<reference evidence="3 4" key="1">
    <citation type="journal article" date="2015" name="Proc. Natl. Acad. Sci. U.S.A.">
        <title>The resurrection genome of Boea hygrometrica: A blueprint for survival of dehydration.</title>
        <authorList>
            <person name="Xiao L."/>
            <person name="Yang G."/>
            <person name="Zhang L."/>
            <person name="Yang X."/>
            <person name="Zhao S."/>
            <person name="Ji Z."/>
            <person name="Zhou Q."/>
            <person name="Hu M."/>
            <person name="Wang Y."/>
            <person name="Chen M."/>
            <person name="Xu Y."/>
            <person name="Jin H."/>
            <person name="Xiao X."/>
            <person name="Hu G."/>
            <person name="Bao F."/>
            <person name="Hu Y."/>
            <person name="Wan P."/>
            <person name="Li L."/>
            <person name="Deng X."/>
            <person name="Kuang T."/>
            <person name="Xiang C."/>
            <person name="Zhu J.K."/>
            <person name="Oliver M.J."/>
            <person name="He Y."/>
        </authorList>
    </citation>
    <scope>NUCLEOTIDE SEQUENCE [LARGE SCALE GENOMIC DNA]</scope>
    <source>
        <strain evidence="4">cv. XS01</strain>
    </source>
</reference>
<keyword evidence="4" id="KW-1185">Reference proteome</keyword>
<feature type="coiled-coil region" evidence="1">
    <location>
        <begin position="263"/>
        <end position="290"/>
    </location>
</feature>
<dbReference type="Proteomes" id="UP000250235">
    <property type="component" value="Unassembled WGS sequence"/>
</dbReference>
<feature type="compositionally biased region" description="Polar residues" evidence="2">
    <location>
        <begin position="146"/>
        <end position="158"/>
    </location>
</feature>
<keyword evidence="1" id="KW-0175">Coiled coil</keyword>
<evidence type="ECO:0000313" key="3">
    <source>
        <dbReference type="EMBL" id="KZV47839.1"/>
    </source>
</evidence>
<proteinExistence type="predicted"/>
<evidence type="ECO:0000256" key="2">
    <source>
        <dbReference type="SAM" id="MobiDB-lite"/>
    </source>
</evidence>
<organism evidence="3 4">
    <name type="scientific">Dorcoceras hygrometricum</name>
    <dbReference type="NCBI Taxonomy" id="472368"/>
    <lineage>
        <taxon>Eukaryota</taxon>
        <taxon>Viridiplantae</taxon>
        <taxon>Streptophyta</taxon>
        <taxon>Embryophyta</taxon>
        <taxon>Tracheophyta</taxon>
        <taxon>Spermatophyta</taxon>
        <taxon>Magnoliopsida</taxon>
        <taxon>eudicotyledons</taxon>
        <taxon>Gunneridae</taxon>
        <taxon>Pentapetalae</taxon>
        <taxon>asterids</taxon>
        <taxon>lamiids</taxon>
        <taxon>Lamiales</taxon>
        <taxon>Gesneriaceae</taxon>
        <taxon>Didymocarpoideae</taxon>
        <taxon>Trichosporeae</taxon>
        <taxon>Loxocarpinae</taxon>
        <taxon>Dorcoceras</taxon>
    </lineage>
</organism>
<dbReference type="EMBL" id="KQ994573">
    <property type="protein sequence ID" value="KZV47839.1"/>
    <property type="molecule type" value="Genomic_DNA"/>
</dbReference>
<feature type="region of interest" description="Disordered" evidence="2">
    <location>
        <begin position="327"/>
        <end position="378"/>
    </location>
</feature>
<evidence type="ECO:0000313" key="4">
    <source>
        <dbReference type="Proteomes" id="UP000250235"/>
    </source>
</evidence>